<gene>
    <name evidence="7" type="ORF">GCM10023094_30440</name>
</gene>
<dbReference type="Proteomes" id="UP001501183">
    <property type="component" value="Unassembled WGS sequence"/>
</dbReference>
<dbReference type="EMBL" id="BAABFB010000049">
    <property type="protein sequence ID" value="GAA4481717.1"/>
    <property type="molecule type" value="Genomic_DNA"/>
</dbReference>
<dbReference type="GO" id="GO:0006508">
    <property type="term" value="P:proteolysis"/>
    <property type="evidence" value="ECO:0007669"/>
    <property type="project" value="UniProtKB-KW"/>
</dbReference>
<evidence type="ECO:0000313" key="8">
    <source>
        <dbReference type="Proteomes" id="UP001501183"/>
    </source>
</evidence>
<evidence type="ECO:0000256" key="4">
    <source>
        <dbReference type="ARBA" id="ARBA00023136"/>
    </source>
</evidence>
<name>A0ABP8P453_9NOCA</name>
<evidence type="ECO:0000256" key="2">
    <source>
        <dbReference type="ARBA" id="ARBA00022692"/>
    </source>
</evidence>
<accession>A0ABP8P453</accession>
<feature type="transmembrane region" description="Helical" evidence="5">
    <location>
        <begin position="24"/>
        <end position="41"/>
    </location>
</feature>
<dbReference type="InterPro" id="IPR035952">
    <property type="entry name" value="Rhomboid-like_sf"/>
</dbReference>
<feature type="domain" description="Peptidase S54 rhomboid" evidence="6">
    <location>
        <begin position="65"/>
        <end position="199"/>
    </location>
</feature>
<protein>
    <submittedName>
        <fullName evidence="7">Rhomboid family intramembrane serine protease</fullName>
    </submittedName>
</protein>
<evidence type="ECO:0000259" key="6">
    <source>
        <dbReference type="Pfam" id="PF01694"/>
    </source>
</evidence>
<feature type="transmembrane region" description="Helical" evidence="5">
    <location>
        <begin position="88"/>
        <end position="113"/>
    </location>
</feature>
<keyword evidence="7" id="KW-0645">Protease</keyword>
<evidence type="ECO:0000256" key="5">
    <source>
        <dbReference type="SAM" id="Phobius"/>
    </source>
</evidence>
<feature type="transmembrane region" description="Helical" evidence="5">
    <location>
        <begin position="155"/>
        <end position="173"/>
    </location>
</feature>
<evidence type="ECO:0000256" key="1">
    <source>
        <dbReference type="ARBA" id="ARBA00004141"/>
    </source>
</evidence>
<reference evidence="8" key="1">
    <citation type="journal article" date="2019" name="Int. J. Syst. Evol. Microbiol.">
        <title>The Global Catalogue of Microorganisms (GCM) 10K type strain sequencing project: providing services to taxonomists for standard genome sequencing and annotation.</title>
        <authorList>
            <consortium name="The Broad Institute Genomics Platform"/>
            <consortium name="The Broad Institute Genome Sequencing Center for Infectious Disease"/>
            <person name="Wu L."/>
            <person name="Ma J."/>
        </authorList>
    </citation>
    <scope>NUCLEOTIDE SEQUENCE [LARGE SCALE GENOMIC DNA]</scope>
    <source>
        <strain evidence="8">JCM 32206</strain>
    </source>
</reference>
<feature type="transmembrane region" description="Helical" evidence="5">
    <location>
        <begin position="125"/>
        <end position="143"/>
    </location>
</feature>
<proteinExistence type="predicted"/>
<keyword evidence="8" id="KW-1185">Reference proteome</keyword>
<keyword evidence="7" id="KW-0378">Hydrolase</keyword>
<comment type="subcellular location">
    <subcellularLocation>
        <location evidence="1">Membrane</location>
        <topology evidence="1">Multi-pass membrane protein</topology>
    </subcellularLocation>
</comment>
<sequence length="215" mass="22453">MTHPTSRHPVPGPSNAPVPARPNWQQAAITISAFVVGLYVLEFADMVLGNRLDAGGVEPRTVDGLWGVVFAPVLHYGWGHLVANTIPLLVLGFLVMLSGIARGLTATAIIWVVGGVGTWLTGGSGTNHLGASVLVFGWLAYLITRGLFTRHFGQLALGLVVLLVYGGMLWGVLPGTPGVSWQGHLFGAVGGVLAAWLLASDVRGSRTAKALPPVV</sequence>
<dbReference type="SUPFAM" id="SSF144091">
    <property type="entry name" value="Rhomboid-like"/>
    <property type="match status" value="1"/>
</dbReference>
<comment type="caution">
    <text evidence="7">The sequence shown here is derived from an EMBL/GenBank/DDBJ whole genome shotgun (WGS) entry which is preliminary data.</text>
</comment>
<dbReference type="Pfam" id="PF01694">
    <property type="entry name" value="Rhomboid"/>
    <property type="match status" value="1"/>
</dbReference>
<dbReference type="GO" id="GO:0008233">
    <property type="term" value="F:peptidase activity"/>
    <property type="evidence" value="ECO:0007669"/>
    <property type="project" value="UniProtKB-KW"/>
</dbReference>
<evidence type="ECO:0000256" key="3">
    <source>
        <dbReference type="ARBA" id="ARBA00022989"/>
    </source>
</evidence>
<dbReference type="InterPro" id="IPR022764">
    <property type="entry name" value="Peptidase_S54_rhomboid_dom"/>
</dbReference>
<keyword evidence="4 5" id="KW-0472">Membrane</keyword>
<feature type="transmembrane region" description="Helical" evidence="5">
    <location>
        <begin position="179"/>
        <end position="199"/>
    </location>
</feature>
<dbReference type="RefSeq" id="WP_345346445.1">
    <property type="nucleotide sequence ID" value="NZ_BAABFB010000049.1"/>
</dbReference>
<dbReference type="Gene3D" id="1.20.1540.10">
    <property type="entry name" value="Rhomboid-like"/>
    <property type="match status" value="1"/>
</dbReference>
<keyword evidence="2 5" id="KW-0812">Transmembrane</keyword>
<keyword evidence="3 5" id="KW-1133">Transmembrane helix</keyword>
<evidence type="ECO:0000313" key="7">
    <source>
        <dbReference type="EMBL" id="GAA4481717.1"/>
    </source>
</evidence>
<organism evidence="7 8">
    <name type="scientific">Rhodococcus olei</name>
    <dbReference type="NCBI Taxonomy" id="2161675"/>
    <lineage>
        <taxon>Bacteria</taxon>
        <taxon>Bacillati</taxon>
        <taxon>Actinomycetota</taxon>
        <taxon>Actinomycetes</taxon>
        <taxon>Mycobacteriales</taxon>
        <taxon>Nocardiaceae</taxon>
        <taxon>Rhodococcus</taxon>
    </lineage>
</organism>